<dbReference type="Pfam" id="PF00027">
    <property type="entry name" value="cNMP_binding"/>
    <property type="match status" value="1"/>
</dbReference>
<feature type="domain" description="HTH crp-type" evidence="2">
    <location>
        <begin position="129"/>
        <end position="197"/>
    </location>
</feature>
<sequence>MPAQTIIMSASPAPVTAAPHAATGETLFWEGDAAERLYRIESGIVRGVRYTEEGERNIVGFYFAGDMIGVPVAGAYRFTAEAVTDVTYTAVLLDRLADDVRSGGAARLFETVQTELGADELHSQLLCRHGALQRMCAFISGLYRRLGGATIEAIAQVDMADYLALTPETVCRSLKKMRDSGVIAMPRHNRIDVVDPGALAAMSFQ</sequence>
<dbReference type="Pfam" id="PF13545">
    <property type="entry name" value="HTH_Crp_2"/>
    <property type="match status" value="1"/>
</dbReference>
<proteinExistence type="predicted"/>
<dbReference type="PROSITE" id="PS51063">
    <property type="entry name" value="HTH_CRP_2"/>
    <property type="match status" value="1"/>
</dbReference>
<dbReference type="EMBL" id="JAGSPA010000002">
    <property type="protein sequence ID" value="MBV7256601.1"/>
    <property type="molecule type" value="Genomic_DNA"/>
</dbReference>
<evidence type="ECO:0000259" key="2">
    <source>
        <dbReference type="PROSITE" id="PS51063"/>
    </source>
</evidence>
<dbReference type="Proteomes" id="UP000722336">
    <property type="component" value="Unassembled WGS sequence"/>
</dbReference>
<keyword evidence="4" id="KW-1185">Reference proteome</keyword>
<comment type="caution">
    <text evidence="3">The sequence shown here is derived from an EMBL/GenBank/DDBJ whole genome shotgun (WGS) entry which is preliminary data.</text>
</comment>
<evidence type="ECO:0000313" key="3">
    <source>
        <dbReference type="EMBL" id="MBV7256601.1"/>
    </source>
</evidence>
<dbReference type="RefSeq" id="WP_218445269.1">
    <property type="nucleotide sequence ID" value="NZ_JAGSPA010000002.1"/>
</dbReference>
<protein>
    <submittedName>
        <fullName evidence="3">Helix-turn-helix domain-containing protein</fullName>
    </submittedName>
</protein>
<dbReference type="SMART" id="SM00100">
    <property type="entry name" value="cNMP"/>
    <property type="match status" value="1"/>
</dbReference>
<accession>A0ABS6SF88</accession>
<dbReference type="PROSITE" id="PS50042">
    <property type="entry name" value="CNMP_BINDING_3"/>
    <property type="match status" value="1"/>
</dbReference>
<evidence type="ECO:0000313" key="4">
    <source>
        <dbReference type="Proteomes" id="UP000722336"/>
    </source>
</evidence>
<name>A0ABS6SF88_9SPHN</name>
<gene>
    <name evidence="3" type="ORF">KCG44_07355</name>
</gene>
<feature type="domain" description="Cyclic nucleotide-binding" evidence="1">
    <location>
        <begin position="24"/>
        <end position="69"/>
    </location>
</feature>
<reference evidence="3 4" key="1">
    <citation type="submission" date="2021-04" db="EMBL/GenBank/DDBJ databases">
        <authorList>
            <person name="Pira H."/>
            <person name="Risdian C."/>
            <person name="Wink J."/>
        </authorList>
    </citation>
    <scope>NUCLEOTIDE SEQUENCE [LARGE SCALE GENOMIC DNA]</scope>
    <source>
        <strain evidence="3 4">WHA3</strain>
    </source>
</reference>
<dbReference type="InterPro" id="IPR012318">
    <property type="entry name" value="HTH_CRP"/>
</dbReference>
<dbReference type="SMART" id="SM00419">
    <property type="entry name" value="HTH_CRP"/>
    <property type="match status" value="1"/>
</dbReference>
<evidence type="ECO:0000259" key="1">
    <source>
        <dbReference type="PROSITE" id="PS50042"/>
    </source>
</evidence>
<dbReference type="CDD" id="cd00038">
    <property type="entry name" value="CAP_ED"/>
    <property type="match status" value="1"/>
</dbReference>
<organism evidence="3 4">
    <name type="scientific">Pacificimonas pallii</name>
    <dbReference type="NCBI Taxonomy" id="2827236"/>
    <lineage>
        <taxon>Bacteria</taxon>
        <taxon>Pseudomonadati</taxon>
        <taxon>Pseudomonadota</taxon>
        <taxon>Alphaproteobacteria</taxon>
        <taxon>Sphingomonadales</taxon>
        <taxon>Sphingosinicellaceae</taxon>
        <taxon>Pacificimonas</taxon>
    </lineage>
</organism>
<dbReference type="InterPro" id="IPR000595">
    <property type="entry name" value="cNMP-bd_dom"/>
</dbReference>